<name>A0AC35ETH5_9BILA</name>
<reference evidence="2" key="1">
    <citation type="submission" date="2022-11" db="UniProtKB">
        <authorList>
            <consortium name="WormBaseParasite"/>
        </authorList>
    </citation>
    <scope>IDENTIFICATION</scope>
</reference>
<accession>A0AC35ETH5</accession>
<organism evidence="1 2">
    <name type="scientific">Panagrolaimus sp. PS1159</name>
    <dbReference type="NCBI Taxonomy" id="55785"/>
    <lineage>
        <taxon>Eukaryota</taxon>
        <taxon>Metazoa</taxon>
        <taxon>Ecdysozoa</taxon>
        <taxon>Nematoda</taxon>
        <taxon>Chromadorea</taxon>
        <taxon>Rhabditida</taxon>
        <taxon>Tylenchina</taxon>
        <taxon>Panagrolaimomorpha</taxon>
        <taxon>Panagrolaimoidea</taxon>
        <taxon>Panagrolaimidae</taxon>
        <taxon>Panagrolaimus</taxon>
    </lineage>
</organism>
<protein>
    <submittedName>
        <fullName evidence="2">Potassium channel domain-containing protein</fullName>
    </submittedName>
</protein>
<dbReference type="Proteomes" id="UP000887580">
    <property type="component" value="Unplaced"/>
</dbReference>
<evidence type="ECO:0000313" key="1">
    <source>
        <dbReference type="Proteomes" id="UP000887580"/>
    </source>
</evidence>
<dbReference type="WBParaSite" id="PS1159_v2.g10637.t1">
    <property type="protein sequence ID" value="PS1159_v2.g10637.t1"/>
    <property type="gene ID" value="PS1159_v2.g10637"/>
</dbReference>
<proteinExistence type="predicted"/>
<evidence type="ECO:0000313" key="2">
    <source>
        <dbReference type="WBParaSite" id="PS1159_v2.g10637.t1"/>
    </source>
</evidence>
<sequence length="176" mass="20088">MLIVESKFVGSALHKHENLDLRRTWSFTSGIFYSMTLFTTIGYGTIACGTILGQAFTVAYSIIGIPLMLVVLGDVGNLLLRFVTVTYVFFYLKIRNLFFKNVKIEKEEEFQLPITIAIFVIIIYIMICAAIVHYFDYKEGVYEGLPMWECVYFSSISFMTIGLGDIMPNNIHVRMA</sequence>